<keyword evidence="3" id="KW-1185">Reference proteome</keyword>
<protein>
    <submittedName>
        <fullName evidence="2">Uncharacterized protein</fullName>
    </submittedName>
</protein>
<gene>
    <name evidence="2" type="ORF">CEXT_111141</name>
</gene>
<comment type="caution">
    <text evidence="2">The sequence shown here is derived from an EMBL/GenBank/DDBJ whole genome shotgun (WGS) entry which is preliminary data.</text>
</comment>
<dbReference type="AlphaFoldDB" id="A0AAV4MYL2"/>
<feature type="compositionally biased region" description="Basic and acidic residues" evidence="1">
    <location>
        <begin position="1"/>
        <end position="23"/>
    </location>
</feature>
<evidence type="ECO:0000313" key="2">
    <source>
        <dbReference type="EMBL" id="GIX76407.1"/>
    </source>
</evidence>
<feature type="region of interest" description="Disordered" evidence="1">
    <location>
        <begin position="1"/>
        <end position="27"/>
    </location>
</feature>
<sequence>MGEVLEKGEMERLPETPSRREADLGNCPDVRYLTPARVSEESASIDTTSSEEVSSLEGRVDEVKFRFLCSNWETNAPLLPVSIKVLIDAPQVDSEWL</sequence>
<proteinExistence type="predicted"/>
<dbReference type="EMBL" id="BPLR01002662">
    <property type="protein sequence ID" value="GIX76407.1"/>
    <property type="molecule type" value="Genomic_DNA"/>
</dbReference>
<evidence type="ECO:0000256" key="1">
    <source>
        <dbReference type="SAM" id="MobiDB-lite"/>
    </source>
</evidence>
<name>A0AAV4MYL2_CAEEX</name>
<organism evidence="2 3">
    <name type="scientific">Caerostris extrusa</name>
    <name type="common">Bark spider</name>
    <name type="synonym">Caerostris bankana</name>
    <dbReference type="NCBI Taxonomy" id="172846"/>
    <lineage>
        <taxon>Eukaryota</taxon>
        <taxon>Metazoa</taxon>
        <taxon>Ecdysozoa</taxon>
        <taxon>Arthropoda</taxon>
        <taxon>Chelicerata</taxon>
        <taxon>Arachnida</taxon>
        <taxon>Araneae</taxon>
        <taxon>Araneomorphae</taxon>
        <taxon>Entelegynae</taxon>
        <taxon>Araneoidea</taxon>
        <taxon>Araneidae</taxon>
        <taxon>Caerostris</taxon>
    </lineage>
</organism>
<dbReference type="Proteomes" id="UP001054945">
    <property type="component" value="Unassembled WGS sequence"/>
</dbReference>
<reference evidence="2 3" key="1">
    <citation type="submission" date="2021-06" db="EMBL/GenBank/DDBJ databases">
        <title>Caerostris extrusa draft genome.</title>
        <authorList>
            <person name="Kono N."/>
            <person name="Arakawa K."/>
        </authorList>
    </citation>
    <scope>NUCLEOTIDE SEQUENCE [LARGE SCALE GENOMIC DNA]</scope>
</reference>
<accession>A0AAV4MYL2</accession>
<evidence type="ECO:0000313" key="3">
    <source>
        <dbReference type="Proteomes" id="UP001054945"/>
    </source>
</evidence>